<dbReference type="Proteomes" id="UP001054889">
    <property type="component" value="Unassembled WGS sequence"/>
</dbReference>
<proteinExistence type="predicted"/>
<organism evidence="2 3">
    <name type="scientific">Eleusine coracana subsp. coracana</name>
    <dbReference type="NCBI Taxonomy" id="191504"/>
    <lineage>
        <taxon>Eukaryota</taxon>
        <taxon>Viridiplantae</taxon>
        <taxon>Streptophyta</taxon>
        <taxon>Embryophyta</taxon>
        <taxon>Tracheophyta</taxon>
        <taxon>Spermatophyta</taxon>
        <taxon>Magnoliopsida</taxon>
        <taxon>Liliopsida</taxon>
        <taxon>Poales</taxon>
        <taxon>Poaceae</taxon>
        <taxon>PACMAD clade</taxon>
        <taxon>Chloridoideae</taxon>
        <taxon>Cynodonteae</taxon>
        <taxon>Eleusininae</taxon>
        <taxon>Eleusine</taxon>
    </lineage>
</organism>
<gene>
    <name evidence="2" type="primary">ga06121</name>
    <name evidence="2" type="ORF">PR202_ga06121</name>
</gene>
<feature type="region of interest" description="Disordered" evidence="1">
    <location>
        <begin position="1"/>
        <end position="24"/>
    </location>
</feature>
<reference evidence="2" key="1">
    <citation type="journal article" date="2018" name="DNA Res.">
        <title>Multiple hybrid de novo genome assembly of finger millet, an orphan allotetraploid crop.</title>
        <authorList>
            <person name="Hatakeyama M."/>
            <person name="Aluri S."/>
            <person name="Balachadran M.T."/>
            <person name="Sivarajan S.R."/>
            <person name="Patrignani A."/>
            <person name="Gruter S."/>
            <person name="Poveda L."/>
            <person name="Shimizu-Inatsugi R."/>
            <person name="Baeten J."/>
            <person name="Francoijs K.J."/>
            <person name="Nataraja K.N."/>
            <person name="Reddy Y.A.N."/>
            <person name="Phadnis S."/>
            <person name="Ravikumar R.L."/>
            <person name="Schlapbach R."/>
            <person name="Sreeman S.M."/>
            <person name="Shimizu K.K."/>
        </authorList>
    </citation>
    <scope>NUCLEOTIDE SEQUENCE</scope>
</reference>
<reference evidence="2" key="2">
    <citation type="submission" date="2021-12" db="EMBL/GenBank/DDBJ databases">
        <title>Resequencing data analysis of finger millet.</title>
        <authorList>
            <person name="Hatakeyama M."/>
            <person name="Aluri S."/>
            <person name="Balachadran M.T."/>
            <person name="Sivarajan S.R."/>
            <person name="Poveda L."/>
            <person name="Shimizu-Inatsugi R."/>
            <person name="Schlapbach R."/>
            <person name="Sreeman S.M."/>
            <person name="Shimizu K.K."/>
        </authorList>
    </citation>
    <scope>NUCLEOTIDE SEQUENCE</scope>
</reference>
<name>A0AAV5BU01_ELECO</name>
<sequence>MGLFLGPFLSSPPAPPAFSSSPARHPHPWCAAVHLDPPPSPRTPIPFTASASLLASAMAASSSAAPTDTYDIPWVEKYRPTRVADVVG</sequence>
<protein>
    <submittedName>
        <fullName evidence="2">Uncharacterized protein</fullName>
    </submittedName>
</protein>
<evidence type="ECO:0000313" key="3">
    <source>
        <dbReference type="Proteomes" id="UP001054889"/>
    </source>
</evidence>
<comment type="caution">
    <text evidence="2">The sequence shown here is derived from an EMBL/GenBank/DDBJ whole genome shotgun (WGS) entry which is preliminary data.</text>
</comment>
<accession>A0AAV5BU01</accession>
<evidence type="ECO:0000256" key="1">
    <source>
        <dbReference type="SAM" id="MobiDB-lite"/>
    </source>
</evidence>
<keyword evidence="3" id="KW-1185">Reference proteome</keyword>
<evidence type="ECO:0000313" key="2">
    <source>
        <dbReference type="EMBL" id="GJM89896.1"/>
    </source>
</evidence>
<dbReference type="AlphaFoldDB" id="A0AAV5BU01"/>
<dbReference type="EMBL" id="BQKI01000002">
    <property type="protein sequence ID" value="GJM89896.1"/>
    <property type="molecule type" value="Genomic_DNA"/>
</dbReference>